<sequence>MRKSNFGCLDVIVKHFFYSNLGSTCVIKSEQCQDQFKFKGIYICLDALRGFLEGCRHFVGFDGCHLLVGYKDEFELSGPYGDKTLVNRRDRTCNCRRWDINGISCYHVMATLVYLRTQPKKWIHTCFSIETFK</sequence>
<evidence type="ECO:0000256" key="2">
    <source>
        <dbReference type="ARBA" id="ARBA00022771"/>
    </source>
</evidence>
<protein>
    <recommendedName>
        <fullName evidence="5">SWIM-type domain-containing protein</fullName>
    </recommendedName>
</protein>
<dbReference type="GO" id="GO:0008270">
    <property type="term" value="F:zinc ion binding"/>
    <property type="evidence" value="ECO:0007669"/>
    <property type="project" value="UniProtKB-KW"/>
</dbReference>
<reference evidence="6" key="1">
    <citation type="submission" date="2013-07" db="EMBL/GenBank/DDBJ databases">
        <title>The genome of Eucalyptus grandis.</title>
        <authorList>
            <person name="Schmutz J."/>
            <person name="Hayes R."/>
            <person name="Myburg A."/>
            <person name="Tuskan G."/>
            <person name="Grattapaglia D."/>
            <person name="Rokhsar D.S."/>
        </authorList>
    </citation>
    <scope>NUCLEOTIDE SEQUENCE</scope>
    <source>
        <tissue evidence="6">Leaf extractions</tissue>
    </source>
</reference>
<keyword evidence="2 4" id="KW-0863">Zinc-finger</keyword>
<dbReference type="Pfam" id="PF04434">
    <property type="entry name" value="SWIM"/>
    <property type="match status" value="1"/>
</dbReference>
<dbReference type="InterPro" id="IPR006564">
    <property type="entry name" value="Znf_PMZ"/>
</dbReference>
<accession>A0A059AMD2</accession>
<dbReference type="InParanoid" id="A0A059AMD2"/>
<gene>
    <name evidence="6" type="ORF">EUGRSUZ_I00889</name>
</gene>
<keyword evidence="3" id="KW-0862">Zinc</keyword>
<dbReference type="SMART" id="SM00575">
    <property type="entry name" value="ZnF_PMZ"/>
    <property type="match status" value="1"/>
</dbReference>
<evidence type="ECO:0000256" key="3">
    <source>
        <dbReference type="ARBA" id="ARBA00022833"/>
    </source>
</evidence>
<dbReference type="AlphaFoldDB" id="A0A059AMD2"/>
<evidence type="ECO:0000313" key="6">
    <source>
        <dbReference type="EMBL" id="KCW54914.1"/>
    </source>
</evidence>
<evidence type="ECO:0000259" key="5">
    <source>
        <dbReference type="PROSITE" id="PS50966"/>
    </source>
</evidence>
<dbReference type="EMBL" id="KK198761">
    <property type="protein sequence ID" value="KCW54914.1"/>
    <property type="molecule type" value="Genomic_DNA"/>
</dbReference>
<dbReference type="Gramene" id="KCW54914">
    <property type="protein sequence ID" value="KCW54914"/>
    <property type="gene ID" value="EUGRSUZ_I00889"/>
</dbReference>
<dbReference type="PANTHER" id="PTHR31973">
    <property type="entry name" value="POLYPROTEIN, PUTATIVE-RELATED"/>
    <property type="match status" value="1"/>
</dbReference>
<dbReference type="InterPro" id="IPR007527">
    <property type="entry name" value="Znf_SWIM"/>
</dbReference>
<organism evidence="6">
    <name type="scientific">Eucalyptus grandis</name>
    <name type="common">Flooded gum</name>
    <dbReference type="NCBI Taxonomy" id="71139"/>
    <lineage>
        <taxon>Eukaryota</taxon>
        <taxon>Viridiplantae</taxon>
        <taxon>Streptophyta</taxon>
        <taxon>Embryophyta</taxon>
        <taxon>Tracheophyta</taxon>
        <taxon>Spermatophyta</taxon>
        <taxon>Magnoliopsida</taxon>
        <taxon>eudicotyledons</taxon>
        <taxon>Gunneridae</taxon>
        <taxon>Pentapetalae</taxon>
        <taxon>rosids</taxon>
        <taxon>malvids</taxon>
        <taxon>Myrtales</taxon>
        <taxon>Myrtaceae</taxon>
        <taxon>Myrtoideae</taxon>
        <taxon>Eucalypteae</taxon>
        <taxon>Eucalyptus</taxon>
    </lineage>
</organism>
<evidence type="ECO:0000256" key="4">
    <source>
        <dbReference type="PROSITE-ProRule" id="PRU00325"/>
    </source>
</evidence>
<dbReference type="PROSITE" id="PS50966">
    <property type="entry name" value="ZF_SWIM"/>
    <property type="match status" value="1"/>
</dbReference>
<keyword evidence="1" id="KW-0479">Metal-binding</keyword>
<proteinExistence type="predicted"/>
<dbReference type="PANTHER" id="PTHR31973:SF187">
    <property type="entry name" value="MUTATOR TRANSPOSASE MUDRA PROTEIN"/>
    <property type="match status" value="1"/>
</dbReference>
<evidence type="ECO:0000256" key="1">
    <source>
        <dbReference type="ARBA" id="ARBA00022723"/>
    </source>
</evidence>
<feature type="domain" description="SWIM-type" evidence="5">
    <location>
        <begin position="74"/>
        <end position="116"/>
    </location>
</feature>
<name>A0A059AMD2_EUCGR</name>